<dbReference type="eggNOG" id="KOG2291">
    <property type="taxonomic scope" value="Eukaryota"/>
</dbReference>
<evidence type="ECO:0000256" key="10">
    <source>
        <dbReference type="RuleBase" id="RU361143"/>
    </source>
</evidence>
<dbReference type="Proteomes" id="UP000007014">
    <property type="component" value="Chromosome 11"/>
</dbReference>
<keyword evidence="5 10" id="KW-0812">Transmembrane</keyword>
<dbReference type="GO" id="GO:0008250">
    <property type="term" value="C:oligosaccharyltransferase complex"/>
    <property type="evidence" value="ECO:0007669"/>
    <property type="project" value="UniProtKB-UniRule"/>
</dbReference>
<comment type="function">
    <text evidence="1 10">Subunit of the oligosaccharyl transferase (OST) complex that catalyzes the initial transfer of a defined glycan (Glc(3)Man(9)GlcNAc(2) in eukaryotes) from the lipid carrier dolichol-pyrophosphate to an asparagine residue within an Asn-X-Ser/Thr consensus motif in nascent polypeptide chains, the first step in protein N-glycosylation. N-glycosylation occurs cotranslationally and the complex associates with the Sec61 complex at the channel-forming translocon complex that mediates protein translocation across the endoplasmic reticulum (ER). All subunits are required for a maximal enzyme activity.</text>
</comment>
<organism evidence="11 12">
    <name type="scientific">Cyanidioschyzon merolae (strain NIES-3377 / 10D)</name>
    <name type="common">Unicellular red alga</name>
    <dbReference type="NCBI Taxonomy" id="280699"/>
    <lineage>
        <taxon>Eukaryota</taxon>
        <taxon>Rhodophyta</taxon>
        <taxon>Bangiophyceae</taxon>
        <taxon>Cyanidiales</taxon>
        <taxon>Cyanidiaceae</taxon>
        <taxon>Cyanidioschyzon</taxon>
    </lineage>
</organism>
<dbReference type="OrthoDB" id="310030at2759"/>
<evidence type="ECO:0000256" key="2">
    <source>
        <dbReference type="ARBA" id="ARBA00004115"/>
    </source>
</evidence>
<dbReference type="KEGG" id="cme:CYME_CMK154C"/>
<feature type="chain" id="PRO_5005140052" description="Dolichyl-diphosphooligosaccharide--protein glycosyltransferase subunit 1" evidence="10">
    <location>
        <begin position="21"/>
        <end position="603"/>
    </location>
</feature>
<comment type="pathway">
    <text evidence="3 10">Protein modification; protein glycosylation.</text>
</comment>
<name>M1VHT9_CYAM1</name>
<dbReference type="STRING" id="280699.M1VHT9"/>
<keyword evidence="6 10" id="KW-0732">Signal</keyword>
<dbReference type="UniPathway" id="UPA00378"/>
<feature type="signal peptide" evidence="10">
    <location>
        <begin position="1"/>
        <end position="20"/>
    </location>
</feature>
<dbReference type="RefSeq" id="XP_005536564.1">
    <property type="nucleotide sequence ID" value="XM_005536507.1"/>
</dbReference>
<comment type="subcellular location">
    <subcellularLocation>
        <location evidence="2 10">Endoplasmic reticulum membrane</location>
        <topology evidence="2 10">Single-pass type I membrane protein</topology>
    </subcellularLocation>
</comment>
<keyword evidence="12" id="KW-1185">Reference proteome</keyword>
<evidence type="ECO:0000256" key="3">
    <source>
        <dbReference type="ARBA" id="ARBA00004922"/>
    </source>
</evidence>
<keyword evidence="8 10" id="KW-1133">Transmembrane helix</keyword>
<evidence type="ECO:0000256" key="6">
    <source>
        <dbReference type="ARBA" id="ARBA00022729"/>
    </source>
</evidence>
<dbReference type="GO" id="GO:0018279">
    <property type="term" value="P:protein N-linked glycosylation via asparagine"/>
    <property type="evidence" value="ECO:0007669"/>
    <property type="project" value="TreeGrafter"/>
</dbReference>
<dbReference type="InterPro" id="IPR007676">
    <property type="entry name" value="Ribophorin_I"/>
</dbReference>
<dbReference type="Pfam" id="PF04597">
    <property type="entry name" value="Ribophorin_I"/>
    <property type="match status" value="1"/>
</dbReference>
<dbReference type="PANTHER" id="PTHR21049">
    <property type="entry name" value="RIBOPHORIN I"/>
    <property type="match status" value="1"/>
</dbReference>
<evidence type="ECO:0000256" key="1">
    <source>
        <dbReference type="ARBA" id="ARBA00002791"/>
    </source>
</evidence>
<feature type="transmembrane region" description="Helical" evidence="10">
    <location>
        <begin position="570"/>
        <end position="593"/>
    </location>
</feature>
<evidence type="ECO:0000313" key="12">
    <source>
        <dbReference type="Proteomes" id="UP000007014"/>
    </source>
</evidence>
<dbReference type="EMBL" id="AP006493">
    <property type="protein sequence ID" value="BAM80528.1"/>
    <property type="molecule type" value="Genomic_DNA"/>
</dbReference>
<reference evidence="11 12" key="2">
    <citation type="journal article" date="2007" name="BMC Biol.">
        <title>A 100%-complete sequence reveals unusually simple genomic features in the hot-spring red alga Cyanidioschyzon merolae.</title>
        <authorList>
            <person name="Nozaki H."/>
            <person name="Takano H."/>
            <person name="Misumi O."/>
            <person name="Terasawa K."/>
            <person name="Matsuzaki M."/>
            <person name="Maruyama S."/>
            <person name="Nishida K."/>
            <person name="Yagisawa F."/>
            <person name="Yoshida Y."/>
            <person name="Fujiwara T."/>
            <person name="Takio S."/>
            <person name="Tamura K."/>
            <person name="Chung S.J."/>
            <person name="Nakamura S."/>
            <person name="Kuroiwa H."/>
            <person name="Tanaka K."/>
            <person name="Sato N."/>
            <person name="Kuroiwa T."/>
        </authorList>
    </citation>
    <scope>NUCLEOTIDE SEQUENCE [LARGE SCALE GENOMIC DNA]</scope>
    <source>
        <strain evidence="11 12">10D</strain>
    </source>
</reference>
<gene>
    <name evidence="11" type="ORF">CYME_CMK154C</name>
</gene>
<evidence type="ECO:0000256" key="4">
    <source>
        <dbReference type="ARBA" id="ARBA00008905"/>
    </source>
</evidence>
<keyword evidence="9 10" id="KW-0472">Membrane</keyword>
<accession>M1VHT9</accession>
<proteinExistence type="inferred from homology"/>
<evidence type="ECO:0000256" key="9">
    <source>
        <dbReference type="ARBA" id="ARBA00023136"/>
    </source>
</evidence>
<comment type="subunit">
    <text evidence="10">Component of the oligosaccharyltransferase (OST) complex.</text>
</comment>
<dbReference type="PANTHER" id="PTHR21049:SF0">
    <property type="entry name" value="DOLICHYL-DIPHOSPHOOLIGOSACCHARIDE--PROTEIN GLYCOSYLTRANSFERASE SUBUNIT 1"/>
    <property type="match status" value="1"/>
</dbReference>
<evidence type="ECO:0000256" key="5">
    <source>
        <dbReference type="ARBA" id="ARBA00022692"/>
    </source>
</evidence>
<reference evidence="11 12" key="1">
    <citation type="journal article" date="2004" name="Nature">
        <title>Genome sequence of the ultrasmall unicellular red alga Cyanidioschyzon merolae 10D.</title>
        <authorList>
            <person name="Matsuzaki M."/>
            <person name="Misumi O."/>
            <person name="Shin-i T."/>
            <person name="Maruyama S."/>
            <person name="Takahara M."/>
            <person name="Miyagishima S."/>
            <person name="Mori T."/>
            <person name="Nishida K."/>
            <person name="Yagisawa F."/>
            <person name="Nishida K."/>
            <person name="Yoshida Y."/>
            <person name="Nishimura Y."/>
            <person name="Nakao S."/>
            <person name="Kobayashi T."/>
            <person name="Momoyama Y."/>
            <person name="Higashiyama T."/>
            <person name="Minoda A."/>
            <person name="Sano M."/>
            <person name="Nomoto H."/>
            <person name="Oishi K."/>
            <person name="Hayashi H."/>
            <person name="Ohta F."/>
            <person name="Nishizaka S."/>
            <person name="Haga S."/>
            <person name="Miura S."/>
            <person name="Morishita T."/>
            <person name="Kabeya Y."/>
            <person name="Terasawa K."/>
            <person name="Suzuki Y."/>
            <person name="Ishii Y."/>
            <person name="Asakawa S."/>
            <person name="Takano H."/>
            <person name="Ohta N."/>
            <person name="Kuroiwa H."/>
            <person name="Tanaka K."/>
            <person name="Shimizu N."/>
            <person name="Sugano S."/>
            <person name="Sato N."/>
            <person name="Nozaki H."/>
            <person name="Ogasawara N."/>
            <person name="Kohara Y."/>
            <person name="Kuroiwa T."/>
        </authorList>
    </citation>
    <scope>NUCLEOTIDE SEQUENCE [LARGE SCALE GENOMIC DNA]</scope>
    <source>
        <strain evidence="11 12">10D</strain>
    </source>
</reference>
<evidence type="ECO:0000256" key="8">
    <source>
        <dbReference type="ARBA" id="ARBA00022989"/>
    </source>
</evidence>
<dbReference type="GeneID" id="16994492"/>
<comment type="similarity">
    <text evidence="4 10">Belongs to the OST1 family.</text>
</comment>
<dbReference type="AlphaFoldDB" id="M1VHT9"/>
<dbReference type="HOGENOM" id="CLU_452979_0_0_1"/>
<sequence length="603" mass="67323">MKTLWYGVLLSVFLCFFARTLQTMAAGEAMGNACSVGLIGIRRSAKTYRLRADNLVEVHWTLDLQLQAESAVAGVSDGVKRVCLNLTDYETDRLVSFTAVRERGGSGKSSDGKGVRHSGTLKIRAFNTSSGYPGHFMVLRCPDDAACNEAQALNIFAGESSRNKPLKLELSYLLVRGVCPLAHVRALDESFNQTKSKPRDALVQRYRFRLESMLVKSLYPVQEQRLQIQKVASPSGFRARLVGSPEGLEPASIRIAPGDIEKAASQDSEFDFEVRYGPFTDADHSMLEAAHVDLAFDAPSGLEPSDIALSAMALAGTFRALKAKRVLAVSHRGHIQVTETMTLLNDYPAAKEGTWSRLDLLVALQQNPFATRTIQEFFAVVPANARNFFYRDITGNISTSGFHSLSRLLAPFEQYKRWQTPEGKRTVAALGAKRNTHQVLGLRPRFPLAPSWRTNIEFGFEVPVRAGDIWKHLGGGTFRLHQALTPPLHGLVIDDLDLWVVLPNAAVVLDIQIPDDQQLYTLSIEHWKGYGYLDFVPRTVVHVRRRNLVTDLSPQTDSYLEITYRVHAFYALWLKPLIFVGYLIIAVVLLALIPRLHLRIRKI</sequence>
<keyword evidence="7 10" id="KW-0256">Endoplasmic reticulum</keyword>
<protein>
    <recommendedName>
        <fullName evidence="10">Dolichyl-diphosphooligosaccharide--protein glycosyltransferase subunit 1</fullName>
    </recommendedName>
</protein>
<evidence type="ECO:0000256" key="7">
    <source>
        <dbReference type="ARBA" id="ARBA00022824"/>
    </source>
</evidence>
<dbReference type="Gramene" id="CMK154CT">
    <property type="protein sequence ID" value="CMK154CT"/>
    <property type="gene ID" value="CMK154C"/>
</dbReference>
<evidence type="ECO:0000313" key="11">
    <source>
        <dbReference type="EMBL" id="BAM80528.1"/>
    </source>
</evidence>